<dbReference type="GO" id="GO:0016020">
    <property type="term" value="C:membrane"/>
    <property type="evidence" value="ECO:0007669"/>
    <property type="project" value="UniProtKB-SubCell"/>
</dbReference>
<keyword evidence="4 6" id="KW-1133">Transmembrane helix</keyword>
<dbReference type="EMBL" id="DWYZ01000162">
    <property type="protein sequence ID" value="HJB28863.1"/>
    <property type="molecule type" value="Genomic_DNA"/>
</dbReference>
<dbReference type="Proteomes" id="UP000823842">
    <property type="component" value="Unassembled WGS sequence"/>
</dbReference>
<feature type="transmembrane region" description="Helical" evidence="6">
    <location>
        <begin position="180"/>
        <end position="200"/>
    </location>
</feature>
<feature type="transmembrane region" description="Helical" evidence="6">
    <location>
        <begin position="91"/>
        <end position="115"/>
    </location>
</feature>
<feature type="transmembrane region" description="Helical" evidence="6">
    <location>
        <begin position="127"/>
        <end position="144"/>
    </location>
</feature>
<organism evidence="8 9">
    <name type="scientific">Candidatus Blautia faecavium</name>
    <dbReference type="NCBI Taxonomy" id="2838487"/>
    <lineage>
        <taxon>Bacteria</taxon>
        <taxon>Bacillati</taxon>
        <taxon>Bacillota</taxon>
        <taxon>Clostridia</taxon>
        <taxon>Lachnospirales</taxon>
        <taxon>Lachnospiraceae</taxon>
        <taxon>Blautia</taxon>
    </lineage>
</organism>
<gene>
    <name evidence="8" type="ORF">IAA06_08725</name>
</gene>
<dbReference type="InterPro" id="IPR000620">
    <property type="entry name" value="EamA_dom"/>
</dbReference>
<feature type="domain" description="EamA" evidence="7">
    <location>
        <begin position="7"/>
        <end position="139"/>
    </location>
</feature>
<dbReference type="AlphaFoldDB" id="A0A9D2LUC6"/>
<comment type="caution">
    <text evidence="8">The sequence shown here is derived from an EMBL/GenBank/DDBJ whole genome shotgun (WGS) entry which is preliminary data.</text>
</comment>
<evidence type="ECO:0000256" key="1">
    <source>
        <dbReference type="ARBA" id="ARBA00004141"/>
    </source>
</evidence>
<protein>
    <submittedName>
        <fullName evidence="8">DMT family transporter</fullName>
    </submittedName>
</protein>
<feature type="transmembrane region" description="Helical" evidence="6">
    <location>
        <begin position="250"/>
        <end position="268"/>
    </location>
</feature>
<dbReference type="PANTHER" id="PTHR32322">
    <property type="entry name" value="INNER MEMBRANE TRANSPORTER"/>
    <property type="match status" value="1"/>
</dbReference>
<evidence type="ECO:0000256" key="6">
    <source>
        <dbReference type="SAM" id="Phobius"/>
    </source>
</evidence>
<proteinExistence type="inferred from homology"/>
<evidence type="ECO:0000313" key="8">
    <source>
        <dbReference type="EMBL" id="HJB28863.1"/>
    </source>
</evidence>
<feature type="transmembrane region" description="Helical" evidence="6">
    <location>
        <begin position="150"/>
        <end position="168"/>
    </location>
</feature>
<feature type="transmembrane region" description="Helical" evidence="6">
    <location>
        <begin position="220"/>
        <end position="238"/>
    </location>
</feature>
<evidence type="ECO:0000313" key="9">
    <source>
        <dbReference type="Proteomes" id="UP000823842"/>
    </source>
</evidence>
<comment type="similarity">
    <text evidence="2">Belongs to the EamA transporter family.</text>
</comment>
<reference evidence="8" key="2">
    <citation type="submission" date="2021-04" db="EMBL/GenBank/DDBJ databases">
        <authorList>
            <person name="Gilroy R."/>
        </authorList>
    </citation>
    <scope>NUCLEOTIDE SEQUENCE</scope>
    <source>
        <strain evidence="8">ChiSjej1B19-5720</strain>
    </source>
</reference>
<accession>A0A9D2LUC6</accession>
<dbReference type="SUPFAM" id="SSF103481">
    <property type="entry name" value="Multidrug resistance efflux transporter EmrE"/>
    <property type="match status" value="2"/>
</dbReference>
<dbReference type="InterPro" id="IPR037185">
    <property type="entry name" value="EmrE-like"/>
</dbReference>
<evidence type="ECO:0000256" key="4">
    <source>
        <dbReference type="ARBA" id="ARBA00022989"/>
    </source>
</evidence>
<feature type="transmembrane region" description="Helical" evidence="6">
    <location>
        <begin position="274"/>
        <end position="291"/>
    </location>
</feature>
<comment type="subcellular location">
    <subcellularLocation>
        <location evidence="1">Membrane</location>
        <topology evidence="1">Multi-pass membrane protein</topology>
    </subcellularLocation>
</comment>
<keyword evidence="5 6" id="KW-0472">Membrane</keyword>
<evidence type="ECO:0000259" key="7">
    <source>
        <dbReference type="Pfam" id="PF00892"/>
    </source>
</evidence>
<name>A0A9D2LUC6_9FIRM</name>
<keyword evidence="3 6" id="KW-0812">Transmembrane</keyword>
<dbReference type="Pfam" id="PF00892">
    <property type="entry name" value="EamA"/>
    <property type="match status" value="2"/>
</dbReference>
<sequence>MKKFAWILPVAAGILWGSVGVFVRTLSDYGMNSFTVVESRVSMAVLLLLIGIGIYDRKQLKVRPKDLWLFILTGTLGMLGLNITYNEAINHLPLSLAAVLLSLSPVFVLMLAAVFFKEKITARKTGCALLAILGCTLASGVLESLTGMEISGTGLVLGVASGLFYALYSIFTKAAMRRGYSGLTITFYCMAVVGICLLPFSDWGQIASFYAEAPVGNTFYSILHALCGSVLPYALYTVAIQFMDAGKVSILAAGEPVAAMAFGMLFFLEIPTPVEFVGMALTVAAIILLGMPEKKRKEKKILSSIEMDRG</sequence>
<evidence type="ECO:0000256" key="2">
    <source>
        <dbReference type="ARBA" id="ARBA00007362"/>
    </source>
</evidence>
<evidence type="ECO:0000256" key="3">
    <source>
        <dbReference type="ARBA" id="ARBA00022692"/>
    </source>
</evidence>
<feature type="transmembrane region" description="Helical" evidence="6">
    <location>
        <begin position="67"/>
        <end position="85"/>
    </location>
</feature>
<reference evidence="8" key="1">
    <citation type="journal article" date="2021" name="PeerJ">
        <title>Extensive microbial diversity within the chicken gut microbiome revealed by metagenomics and culture.</title>
        <authorList>
            <person name="Gilroy R."/>
            <person name="Ravi A."/>
            <person name="Getino M."/>
            <person name="Pursley I."/>
            <person name="Horton D.L."/>
            <person name="Alikhan N.F."/>
            <person name="Baker D."/>
            <person name="Gharbi K."/>
            <person name="Hall N."/>
            <person name="Watson M."/>
            <person name="Adriaenssens E.M."/>
            <person name="Foster-Nyarko E."/>
            <person name="Jarju S."/>
            <person name="Secka A."/>
            <person name="Antonio M."/>
            <person name="Oren A."/>
            <person name="Chaudhuri R.R."/>
            <person name="La Ragione R."/>
            <person name="Hildebrand F."/>
            <person name="Pallen M.J."/>
        </authorList>
    </citation>
    <scope>NUCLEOTIDE SEQUENCE</scope>
    <source>
        <strain evidence="8">ChiSjej1B19-5720</strain>
    </source>
</reference>
<feature type="domain" description="EamA" evidence="7">
    <location>
        <begin position="153"/>
        <end position="289"/>
    </location>
</feature>
<dbReference type="InterPro" id="IPR050638">
    <property type="entry name" value="AA-Vitamin_Transporters"/>
</dbReference>
<evidence type="ECO:0000256" key="5">
    <source>
        <dbReference type="ARBA" id="ARBA00023136"/>
    </source>
</evidence>
<feature type="transmembrane region" description="Helical" evidence="6">
    <location>
        <begin position="36"/>
        <end position="55"/>
    </location>
</feature>
<dbReference type="PANTHER" id="PTHR32322:SF2">
    <property type="entry name" value="EAMA DOMAIN-CONTAINING PROTEIN"/>
    <property type="match status" value="1"/>
</dbReference>
<dbReference type="Gene3D" id="1.10.3730.20">
    <property type="match status" value="2"/>
</dbReference>